<feature type="transmembrane region" description="Helical" evidence="6">
    <location>
        <begin position="89"/>
        <end position="105"/>
    </location>
</feature>
<dbReference type="OrthoDB" id="5970161at2759"/>
<evidence type="ECO:0000313" key="7">
    <source>
        <dbReference type="EMBL" id="KAF6147495.1"/>
    </source>
</evidence>
<keyword evidence="8" id="KW-1185">Reference proteome</keyword>
<dbReference type="PANTHER" id="PTHR21716">
    <property type="entry name" value="TRANSMEMBRANE PROTEIN"/>
    <property type="match status" value="1"/>
</dbReference>
<dbReference type="Gene3D" id="1.20.140.30">
    <property type="entry name" value="MOB kinase activator"/>
    <property type="match status" value="1"/>
</dbReference>
<gene>
    <name evidence="7" type="ORF">GIB67_021321</name>
</gene>
<dbReference type="InterPro" id="IPR002549">
    <property type="entry name" value="AI-2E-like"/>
</dbReference>
<comment type="caution">
    <text evidence="7">The sequence shown here is derived from an EMBL/GenBank/DDBJ whole genome shotgun (WGS) entry which is preliminary data.</text>
</comment>
<evidence type="ECO:0000313" key="8">
    <source>
        <dbReference type="Proteomes" id="UP000541444"/>
    </source>
</evidence>
<dbReference type="InterPro" id="IPR036703">
    <property type="entry name" value="MOB_kinase_act_sf"/>
</dbReference>
<comment type="similarity">
    <text evidence="2">Belongs to the autoinducer-2 exporter (AI-2E) (TC 2.A.86) family.</text>
</comment>
<dbReference type="AlphaFoldDB" id="A0A7J7LXZ5"/>
<comment type="subcellular location">
    <subcellularLocation>
        <location evidence="1">Membrane</location>
        <topology evidence="1">Multi-pass membrane protein</topology>
    </subcellularLocation>
</comment>
<evidence type="ECO:0000256" key="1">
    <source>
        <dbReference type="ARBA" id="ARBA00004141"/>
    </source>
</evidence>
<keyword evidence="5 6" id="KW-0472">Membrane</keyword>
<dbReference type="InterPro" id="IPR005301">
    <property type="entry name" value="MOB_kinase_act_fam"/>
</dbReference>
<accession>A0A7J7LXZ5</accession>
<evidence type="ECO:0000256" key="2">
    <source>
        <dbReference type="ARBA" id="ARBA00009773"/>
    </source>
</evidence>
<evidence type="ECO:0000256" key="3">
    <source>
        <dbReference type="ARBA" id="ARBA00022692"/>
    </source>
</evidence>
<dbReference type="Pfam" id="PF03637">
    <property type="entry name" value="Mob1_phocein"/>
    <property type="match status" value="1"/>
</dbReference>
<dbReference type="SUPFAM" id="SSF101152">
    <property type="entry name" value="Mob1/phocein"/>
    <property type="match status" value="1"/>
</dbReference>
<evidence type="ECO:0000256" key="6">
    <source>
        <dbReference type="SAM" id="Phobius"/>
    </source>
</evidence>
<dbReference type="EMBL" id="JACGCM010001902">
    <property type="protein sequence ID" value="KAF6147495.1"/>
    <property type="molecule type" value="Genomic_DNA"/>
</dbReference>
<proteinExistence type="inferred from homology"/>
<dbReference type="Proteomes" id="UP000541444">
    <property type="component" value="Unassembled WGS sequence"/>
</dbReference>
<keyword evidence="4 6" id="KW-1133">Transmembrane helix</keyword>
<feature type="transmembrane region" description="Helical" evidence="6">
    <location>
        <begin position="117"/>
        <end position="137"/>
    </location>
</feature>
<evidence type="ECO:0000256" key="5">
    <source>
        <dbReference type="ARBA" id="ARBA00023136"/>
    </source>
</evidence>
<sequence>MCAGPKCEYRWADSVEIKKPIKVSGPKYVDYLMDGLQFNLTSIVGLEKKRISTLALSILFCSHGPLLPIYPTWISTILAAVQLVMEERYVLAVVLSITHLVLMDYGESEIQMNIPGYSTYFIGLSLIGGMALFPSALEVNYLLALVGVNYKR</sequence>
<reference evidence="7 8" key="1">
    <citation type="journal article" date="2020" name="IScience">
        <title>Genome Sequencing of the Endangered Kingdonia uniflora (Circaeasteraceae, Ranunculales) Reveals Potential Mechanisms of Evolutionary Specialization.</title>
        <authorList>
            <person name="Sun Y."/>
            <person name="Deng T."/>
            <person name="Zhang A."/>
            <person name="Moore M.J."/>
            <person name="Landis J.B."/>
            <person name="Lin N."/>
            <person name="Zhang H."/>
            <person name="Zhang X."/>
            <person name="Huang J."/>
            <person name="Zhang X."/>
            <person name="Sun H."/>
            <person name="Wang H."/>
        </authorList>
    </citation>
    <scope>NUCLEOTIDE SEQUENCE [LARGE SCALE GENOMIC DNA]</scope>
    <source>
        <strain evidence="7">TB1705</strain>
        <tissue evidence="7">Leaf</tissue>
    </source>
</reference>
<protein>
    <submittedName>
        <fullName evidence="7">Uncharacterized protein</fullName>
    </submittedName>
</protein>
<name>A0A7J7LXZ5_9MAGN</name>
<dbReference type="GO" id="GO:0016020">
    <property type="term" value="C:membrane"/>
    <property type="evidence" value="ECO:0007669"/>
    <property type="project" value="UniProtKB-SubCell"/>
</dbReference>
<organism evidence="7 8">
    <name type="scientific">Kingdonia uniflora</name>
    <dbReference type="NCBI Taxonomy" id="39325"/>
    <lineage>
        <taxon>Eukaryota</taxon>
        <taxon>Viridiplantae</taxon>
        <taxon>Streptophyta</taxon>
        <taxon>Embryophyta</taxon>
        <taxon>Tracheophyta</taxon>
        <taxon>Spermatophyta</taxon>
        <taxon>Magnoliopsida</taxon>
        <taxon>Ranunculales</taxon>
        <taxon>Circaeasteraceae</taxon>
        <taxon>Kingdonia</taxon>
    </lineage>
</organism>
<keyword evidence="3 6" id="KW-0812">Transmembrane</keyword>
<dbReference type="PANTHER" id="PTHR21716:SF72">
    <property type="entry name" value="TRANSMEMBRANE PROTEIN C9ORF5 PROTEIN"/>
    <property type="match status" value="1"/>
</dbReference>
<evidence type="ECO:0000256" key="4">
    <source>
        <dbReference type="ARBA" id="ARBA00022989"/>
    </source>
</evidence>